<keyword evidence="1 3" id="KW-0547">Nucleotide-binding</keyword>
<gene>
    <name evidence="3" type="primary">coaE</name>
    <name evidence="5" type="ORF">SAMN04488539_1047</name>
</gene>
<keyword evidence="3" id="KW-0963">Cytoplasm</keyword>
<evidence type="ECO:0000256" key="3">
    <source>
        <dbReference type="HAMAP-Rule" id="MF_00376"/>
    </source>
</evidence>
<dbReference type="Gene3D" id="3.40.50.300">
    <property type="entry name" value="P-loop containing nucleotide triphosphate hydrolases"/>
    <property type="match status" value="1"/>
</dbReference>
<comment type="function">
    <text evidence="3">Catalyzes the phosphorylation of the 3'-hydroxyl group of dephosphocoenzyme A to form coenzyme A.</text>
</comment>
<keyword evidence="3" id="KW-0173">Coenzyme A biosynthesis</keyword>
<protein>
    <recommendedName>
        <fullName evidence="3 4">Dephospho-CoA kinase</fullName>
        <ecNumber evidence="3 4">2.7.1.24</ecNumber>
    </recommendedName>
    <alternativeName>
        <fullName evidence="3">Dephosphocoenzyme A kinase</fullName>
    </alternativeName>
</protein>
<organism evidence="5 6">
    <name type="scientific">Corynebacterium timonense</name>
    <dbReference type="NCBI Taxonomy" id="441500"/>
    <lineage>
        <taxon>Bacteria</taxon>
        <taxon>Bacillati</taxon>
        <taxon>Actinomycetota</taxon>
        <taxon>Actinomycetes</taxon>
        <taxon>Mycobacteriales</taxon>
        <taxon>Corynebacteriaceae</taxon>
        <taxon>Corynebacterium</taxon>
    </lineage>
</organism>
<feature type="binding site" evidence="3">
    <location>
        <begin position="14"/>
        <end position="19"/>
    </location>
    <ligand>
        <name>ATP</name>
        <dbReference type="ChEBI" id="CHEBI:30616"/>
    </ligand>
</feature>
<dbReference type="InterPro" id="IPR027417">
    <property type="entry name" value="P-loop_NTPase"/>
</dbReference>
<dbReference type="GO" id="GO:0015937">
    <property type="term" value="P:coenzyme A biosynthetic process"/>
    <property type="evidence" value="ECO:0007669"/>
    <property type="project" value="UniProtKB-UniRule"/>
</dbReference>
<dbReference type="AlphaFoldDB" id="A0A1H1PLS7"/>
<dbReference type="NCBIfam" id="TIGR00152">
    <property type="entry name" value="dephospho-CoA kinase"/>
    <property type="match status" value="1"/>
</dbReference>
<evidence type="ECO:0000313" key="6">
    <source>
        <dbReference type="Proteomes" id="UP000182237"/>
    </source>
</evidence>
<dbReference type="EMBL" id="LT629765">
    <property type="protein sequence ID" value="SDS12054.1"/>
    <property type="molecule type" value="Genomic_DNA"/>
</dbReference>
<dbReference type="eggNOG" id="COG0237">
    <property type="taxonomic scope" value="Bacteria"/>
</dbReference>
<dbReference type="SUPFAM" id="SSF52540">
    <property type="entry name" value="P-loop containing nucleoside triphosphate hydrolases"/>
    <property type="match status" value="1"/>
</dbReference>
<comment type="similarity">
    <text evidence="3">Belongs to the CoaE family.</text>
</comment>
<evidence type="ECO:0000256" key="1">
    <source>
        <dbReference type="ARBA" id="ARBA00022741"/>
    </source>
</evidence>
<dbReference type="STRING" id="1203190.GCA_000312345_02137"/>
<keyword evidence="6" id="KW-1185">Reference proteome</keyword>
<dbReference type="CDD" id="cd02022">
    <property type="entry name" value="DPCK"/>
    <property type="match status" value="1"/>
</dbReference>
<evidence type="ECO:0000313" key="5">
    <source>
        <dbReference type="EMBL" id="SDS12054.1"/>
    </source>
</evidence>
<sequence>MGRMLRIGLTGGIGSGKSTAARLLGEAGFPVVDADQVARDIMDPGSPVLEKVAEAFGADLIDETGRLNRGDLARRAFATEAETEKLNAITHPAIRTEAERRLTELAEAGTRAAVYDMPLLFELGIDATMDLTVAVVADVDVRVRRLVEQRGLDEEDVRNRIARQVSDEVRRAKADVLLDNNGTLEDLRRQVNTVCEQINALS</sequence>
<dbReference type="GO" id="GO:0005737">
    <property type="term" value="C:cytoplasm"/>
    <property type="evidence" value="ECO:0007669"/>
    <property type="project" value="UniProtKB-SubCell"/>
</dbReference>
<dbReference type="EC" id="2.7.1.24" evidence="3 4"/>
<comment type="subcellular location">
    <subcellularLocation>
        <location evidence="3">Cytoplasm</location>
    </subcellularLocation>
</comment>
<dbReference type="UniPathway" id="UPA00241">
    <property type="reaction ID" value="UER00356"/>
</dbReference>
<proteinExistence type="inferred from homology"/>
<evidence type="ECO:0000256" key="2">
    <source>
        <dbReference type="ARBA" id="ARBA00022840"/>
    </source>
</evidence>
<dbReference type="InterPro" id="IPR001977">
    <property type="entry name" value="Depp_CoAkinase"/>
</dbReference>
<keyword evidence="3" id="KW-0808">Transferase</keyword>
<dbReference type="PANTHER" id="PTHR10695:SF46">
    <property type="entry name" value="BIFUNCTIONAL COENZYME A SYNTHASE-RELATED"/>
    <property type="match status" value="1"/>
</dbReference>
<dbReference type="PROSITE" id="PS51219">
    <property type="entry name" value="DPCK"/>
    <property type="match status" value="1"/>
</dbReference>
<dbReference type="GO" id="GO:0005524">
    <property type="term" value="F:ATP binding"/>
    <property type="evidence" value="ECO:0007669"/>
    <property type="project" value="UniProtKB-UniRule"/>
</dbReference>
<keyword evidence="2 3" id="KW-0067">ATP-binding</keyword>
<comment type="catalytic activity">
    <reaction evidence="3">
        <text>3'-dephospho-CoA + ATP = ADP + CoA + H(+)</text>
        <dbReference type="Rhea" id="RHEA:18245"/>
        <dbReference type="ChEBI" id="CHEBI:15378"/>
        <dbReference type="ChEBI" id="CHEBI:30616"/>
        <dbReference type="ChEBI" id="CHEBI:57287"/>
        <dbReference type="ChEBI" id="CHEBI:57328"/>
        <dbReference type="ChEBI" id="CHEBI:456216"/>
        <dbReference type="EC" id="2.7.1.24"/>
    </reaction>
</comment>
<reference evidence="5 6" key="1">
    <citation type="submission" date="2016-10" db="EMBL/GenBank/DDBJ databases">
        <authorList>
            <person name="de Groot N.N."/>
        </authorList>
    </citation>
    <scope>NUCLEOTIDE SEQUENCE [LARGE SCALE GENOMIC DNA]</scope>
    <source>
        <strain evidence="5 6">DSM 45434</strain>
    </source>
</reference>
<dbReference type="Pfam" id="PF01121">
    <property type="entry name" value="CoaE"/>
    <property type="match status" value="1"/>
</dbReference>
<comment type="pathway">
    <text evidence="3">Cofactor biosynthesis; coenzyme A biosynthesis; CoA from (R)-pantothenate: step 5/5.</text>
</comment>
<dbReference type="Proteomes" id="UP000182237">
    <property type="component" value="Chromosome I"/>
</dbReference>
<dbReference type="PANTHER" id="PTHR10695">
    <property type="entry name" value="DEPHOSPHO-COA KINASE-RELATED"/>
    <property type="match status" value="1"/>
</dbReference>
<accession>A0A1H1PLS7</accession>
<dbReference type="GO" id="GO:0004140">
    <property type="term" value="F:dephospho-CoA kinase activity"/>
    <property type="evidence" value="ECO:0007669"/>
    <property type="project" value="UniProtKB-UniRule"/>
</dbReference>
<keyword evidence="3 5" id="KW-0418">Kinase</keyword>
<name>A0A1H1PLS7_9CORY</name>
<evidence type="ECO:0000256" key="4">
    <source>
        <dbReference type="NCBIfam" id="TIGR00152"/>
    </source>
</evidence>
<dbReference type="HAMAP" id="MF_00376">
    <property type="entry name" value="Dephospho_CoA_kinase"/>
    <property type="match status" value="1"/>
</dbReference>